<gene>
    <name evidence="1" type="ORF">O6H91_06G097500</name>
</gene>
<proteinExistence type="predicted"/>
<evidence type="ECO:0000313" key="2">
    <source>
        <dbReference type="Proteomes" id="UP001162992"/>
    </source>
</evidence>
<dbReference type="Proteomes" id="UP001162992">
    <property type="component" value="Chromosome 6"/>
</dbReference>
<accession>A0ACC2DGP3</accession>
<dbReference type="EMBL" id="CM055097">
    <property type="protein sequence ID" value="KAJ7553429.1"/>
    <property type="molecule type" value="Genomic_DNA"/>
</dbReference>
<comment type="caution">
    <text evidence="1">The sequence shown here is derived from an EMBL/GenBank/DDBJ whole genome shotgun (WGS) entry which is preliminary data.</text>
</comment>
<reference evidence="2" key="1">
    <citation type="journal article" date="2024" name="Proc. Natl. Acad. Sci. U.S.A.">
        <title>Extraordinary preservation of gene collinearity over three hundred million years revealed in homosporous lycophytes.</title>
        <authorList>
            <person name="Li C."/>
            <person name="Wickell D."/>
            <person name="Kuo L.Y."/>
            <person name="Chen X."/>
            <person name="Nie B."/>
            <person name="Liao X."/>
            <person name="Peng D."/>
            <person name="Ji J."/>
            <person name="Jenkins J."/>
            <person name="Williams M."/>
            <person name="Shu S."/>
            <person name="Plott C."/>
            <person name="Barry K."/>
            <person name="Rajasekar S."/>
            <person name="Grimwood J."/>
            <person name="Han X."/>
            <person name="Sun S."/>
            <person name="Hou Z."/>
            <person name="He W."/>
            <person name="Dai G."/>
            <person name="Sun C."/>
            <person name="Schmutz J."/>
            <person name="Leebens-Mack J.H."/>
            <person name="Li F.W."/>
            <person name="Wang L."/>
        </authorList>
    </citation>
    <scope>NUCLEOTIDE SEQUENCE [LARGE SCALE GENOMIC DNA]</scope>
    <source>
        <strain evidence="2">cv. PW_Plant_1</strain>
    </source>
</reference>
<keyword evidence="2" id="KW-1185">Reference proteome</keyword>
<name>A0ACC2DGP3_DIPCM</name>
<organism evidence="1 2">
    <name type="scientific">Diphasiastrum complanatum</name>
    <name type="common">Issler's clubmoss</name>
    <name type="synonym">Lycopodium complanatum</name>
    <dbReference type="NCBI Taxonomy" id="34168"/>
    <lineage>
        <taxon>Eukaryota</taxon>
        <taxon>Viridiplantae</taxon>
        <taxon>Streptophyta</taxon>
        <taxon>Embryophyta</taxon>
        <taxon>Tracheophyta</taxon>
        <taxon>Lycopodiopsida</taxon>
        <taxon>Lycopodiales</taxon>
        <taxon>Lycopodiaceae</taxon>
        <taxon>Lycopodioideae</taxon>
        <taxon>Diphasiastrum</taxon>
    </lineage>
</organism>
<evidence type="ECO:0000313" key="1">
    <source>
        <dbReference type="EMBL" id="KAJ7553429.1"/>
    </source>
</evidence>
<sequence>MFSESICGLGCSVVIAVSNFASCQYCQVLETNCMHSSIFVKESIKPLLQAEPAARSTLAFVGHDRAAIPRPPSSGPLSVGIKVVQTEGALALFSGVSAAMLRQTLYSTTRLGLYDLLKQQWQSPPSQKESTGLSLPKKVAAGLLAGGIGAIVGNPADVAMVRMQADGRLPTHQRRNYAGVGDALVRMIRQEGATTLWTGCGPTVQRAMVVTAAQLATYDQAKETLISRNITKDGLATHVAASFSAGLVASVASNPIDVVKTRIMNMRILEGEEPPYKGALDCALKTVRSEGPMALYKGFIPTVTRQGPFAVVLFLTLENVRALLKDF</sequence>
<protein>
    <submittedName>
        <fullName evidence="1">Uncharacterized protein</fullName>
    </submittedName>
</protein>